<dbReference type="PANTHER" id="PTHR13710:SF105">
    <property type="entry name" value="ATP-DEPENDENT DNA HELICASE Q1"/>
    <property type="match status" value="1"/>
</dbReference>
<dbReference type="GO" id="GO:0016787">
    <property type="term" value="F:hydrolase activity"/>
    <property type="evidence" value="ECO:0007669"/>
    <property type="project" value="UniProtKB-KW"/>
</dbReference>
<dbReference type="InterPro" id="IPR036388">
    <property type="entry name" value="WH-like_DNA-bd_sf"/>
</dbReference>
<evidence type="ECO:0000256" key="11">
    <source>
        <dbReference type="ARBA" id="ARBA00044535"/>
    </source>
</evidence>
<evidence type="ECO:0000256" key="12">
    <source>
        <dbReference type="ARBA" id="ARBA00044550"/>
    </source>
</evidence>
<keyword evidence="8" id="KW-0413">Isomerase</keyword>
<evidence type="ECO:0000256" key="8">
    <source>
        <dbReference type="ARBA" id="ARBA00023235"/>
    </source>
</evidence>
<gene>
    <name evidence="15" type="ORF">GWO12_05940</name>
</gene>
<evidence type="ECO:0000256" key="2">
    <source>
        <dbReference type="ARBA" id="ARBA00022723"/>
    </source>
</evidence>
<accession>A0AAE4Z7Y0</accession>
<dbReference type="GO" id="GO:0009378">
    <property type="term" value="F:four-way junction helicase activity"/>
    <property type="evidence" value="ECO:0007669"/>
    <property type="project" value="TreeGrafter"/>
</dbReference>
<reference evidence="15 16" key="1">
    <citation type="submission" date="2020-01" db="EMBL/GenBank/DDBJ databases">
        <title>Genomes assembled from Gulf of Kutch pelagic sediment metagenomes.</title>
        <authorList>
            <person name="Chandrashekar M."/>
            <person name="Mahajan M.S."/>
            <person name="Dave K.J."/>
            <person name="Vatsa P."/>
            <person name="Nathani N.M."/>
        </authorList>
    </citation>
    <scope>NUCLEOTIDE SEQUENCE [LARGE SCALE GENOMIC DNA]</scope>
    <source>
        <strain evidence="15">KS3-K002</strain>
    </source>
</reference>
<evidence type="ECO:0000256" key="5">
    <source>
        <dbReference type="ARBA" id="ARBA00022806"/>
    </source>
</evidence>
<dbReference type="GO" id="GO:0003677">
    <property type="term" value="F:DNA binding"/>
    <property type="evidence" value="ECO:0007669"/>
    <property type="project" value="UniProtKB-KW"/>
</dbReference>
<dbReference type="Gene3D" id="1.10.10.10">
    <property type="entry name" value="Winged helix-like DNA-binding domain superfamily/Winged helix DNA-binding domain"/>
    <property type="match status" value="1"/>
</dbReference>
<dbReference type="EMBL" id="JAACAK010000046">
    <property type="protein sequence ID" value="NIR74638.1"/>
    <property type="molecule type" value="Genomic_DNA"/>
</dbReference>
<evidence type="ECO:0000313" key="16">
    <source>
        <dbReference type="Proteomes" id="UP000702544"/>
    </source>
</evidence>
<dbReference type="Pfam" id="PF00270">
    <property type="entry name" value="DEAD"/>
    <property type="match status" value="1"/>
</dbReference>
<comment type="caution">
    <text evidence="15">The sequence shown here is derived from an EMBL/GenBank/DDBJ whole genome shotgun (WGS) entry which is preliminary data.</text>
</comment>
<feature type="domain" description="Helicase C-terminal" evidence="14">
    <location>
        <begin position="217"/>
        <end position="380"/>
    </location>
</feature>
<dbReference type="InterPro" id="IPR001650">
    <property type="entry name" value="Helicase_C-like"/>
</dbReference>
<dbReference type="Gene3D" id="3.40.50.300">
    <property type="entry name" value="P-loop containing nucleotide triphosphate hydrolases"/>
    <property type="match status" value="2"/>
</dbReference>
<keyword evidence="6" id="KW-0067">ATP-binding</keyword>
<protein>
    <recommendedName>
        <fullName evidence="11">ATP-dependent DNA helicase RecQ</fullName>
        <ecNumber evidence="10">5.6.2.4</ecNumber>
    </recommendedName>
    <alternativeName>
        <fullName evidence="12">DNA 3'-5' helicase RecQ</fullName>
    </alternativeName>
</protein>
<dbReference type="Proteomes" id="UP000702544">
    <property type="component" value="Unassembled WGS sequence"/>
</dbReference>
<dbReference type="InterPro" id="IPR027417">
    <property type="entry name" value="P-loop_NTPase"/>
</dbReference>
<dbReference type="Pfam" id="PF00271">
    <property type="entry name" value="Helicase_C"/>
    <property type="match status" value="1"/>
</dbReference>
<dbReference type="GO" id="GO:0005737">
    <property type="term" value="C:cytoplasm"/>
    <property type="evidence" value="ECO:0007669"/>
    <property type="project" value="TreeGrafter"/>
</dbReference>
<evidence type="ECO:0000313" key="15">
    <source>
        <dbReference type="EMBL" id="NIR74638.1"/>
    </source>
</evidence>
<dbReference type="InterPro" id="IPR004589">
    <property type="entry name" value="DNA_helicase_ATP-dep_RecQ"/>
</dbReference>
<dbReference type="PROSITE" id="PS51194">
    <property type="entry name" value="HELICASE_CTER"/>
    <property type="match status" value="1"/>
</dbReference>
<dbReference type="AlphaFoldDB" id="A0AAE4Z7Y0"/>
<dbReference type="GO" id="GO:0043138">
    <property type="term" value="F:3'-5' DNA helicase activity"/>
    <property type="evidence" value="ECO:0007669"/>
    <property type="project" value="UniProtKB-EC"/>
</dbReference>
<dbReference type="NCBIfam" id="TIGR00614">
    <property type="entry name" value="recQ_fam"/>
    <property type="match status" value="1"/>
</dbReference>
<dbReference type="CDD" id="cd17920">
    <property type="entry name" value="DEXHc_RecQ"/>
    <property type="match status" value="1"/>
</dbReference>
<dbReference type="GO" id="GO:0005694">
    <property type="term" value="C:chromosome"/>
    <property type="evidence" value="ECO:0007669"/>
    <property type="project" value="TreeGrafter"/>
</dbReference>
<keyword evidence="7" id="KW-0238">DNA-binding</keyword>
<evidence type="ECO:0000256" key="4">
    <source>
        <dbReference type="ARBA" id="ARBA00022801"/>
    </source>
</evidence>
<dbReference type="InterPro" id="IPR014001">
    <property type="entry name" value="Helicase_ATP-bd"/>
</dbReference>
<evidence type="ECO:0000256" key="10">
    <source>
        <dbReference type="ARBA" id="ARBA00034808"/>
    </source>
</evidence>
<comment type="similarity">
    <text evidence="1">Belongs to the helicase family. RecQ subfamily.</text>
</comment>
<keyword evidence="5 15" id="KW-0347">Helicase</keyword>
<proteinExistence type="inferred from homology"/>
<dbReference type="InterPro" id="IPR011545">
    <property type="entry name" value="DEAD/DEAH_box_helicase_dom"/>
</dbReference>
<evidence type="ECO:0000256" key="7">
    <source>
        <dbReference type="ARBA" id="ARBA00023125"/>
    </source>
</evidence>
<evidence type="ECO:0000259" key="13">
    <source>
        <dbReference type="PROSITE" id="PS51192"/>
    </source>
</evidence>
<dbReference type="GO" id="GO:0046872">
    <property type="term" value="F:metal ion binding"/>
    <property type="evidence" value="ECO:0007669"/>
    <property type="project" value="UniProtKB-KW"/>
</dbReference>
<keyword evidence="3" id="KW-0547">Nucleotide-binding</keyword>
<dbReference type="PANTHER" id="PTHR13710">
    <property type="entry name" value="DNA HELICASE RECQ FAMILY MEMBER"/>
    <property type="match status" value="1"/>
</dbReference>
<dbReference type="SMART" id="SM00490">
    <property type="entry name" value="HELICc"/>
    <property type="match status" value="1"/>
</dbReference>
<keyword evidence="4" id="KW-0378">Hydrolase</keyword>
<evidence type="ECO:0000256" key="1">
    <source>
        <dbReference type="ARBA" id="ARBA00005446"/>
    </source>
</evidence>
<evidence type="ECO:0000256" key="3">
    <source>
        <dbReference type="ARBA" id="ARBA00022741"/>
    </source>
</evidence>
<dbReference type="Pfam" id="PF16124">
    <property type="entry name" value="RecQ_Zn_bind"/>
    <property type="match status" value="1"/>
</dbReference>
<evidence type="ECO:0000256" key="6">
    <source>
        <dbReference type="ARBA" id="ARBA00022840"/>
    </source>
</evidence>
<name>A0AAE4Z7Y0_9BACT</name>
<evidence type="ECO:0000256" key="9">
    <source>
        <dbReference type="ARBA" id="ARBA00034617"/>
    </source>
</evidence>
<dbReference type="SUPFAM" id="SSF52540">
    <property type="entry name" value="P-loop containing nucleoside triphosphate hydrolases"/>
    <property type="match status" value="1"/>
</dbReference>
<keyword evidence="2" id="KW-0479">Metal-binding</keyword>
<feature type="domain" description="Helicase ATP-binding" evidence="13">
    <location>
        <begin position="25"/>
        <end position="193"/>
    </location>
</feature>
<dbReference type="GO" id="GO:0006281">
    <property type="term" value="P:DNA repair"/>
    <property type="evidence" value="ECO:0007669"/>
    <property type="project" value="TreeGrafter"/>
</dbReference>
<dbReference type="EC" id="5.6.2.4" evidence="10"/>
<dbReference type="GO" id="GO:0006310">
    <property type="term" value="P:DNA recombination"/>
    <property type="evidence" value="ECO:0007669"/>
    <property type="project" value="InterPro"/>
</dbReference>
<dbReference type="PROSITE" id="PS51192">
    <property type="entry name" value="HELICASE_ATP_BIND_1"/>
    <property type="match status" value="1"/>
</dbReference>
<dbReference type="SMART" id="SM00487">
    <property type="entry name" value="DEXDc"/>
    <property type="match status" value="1"/>
</dbReference>
<organism evidence="15 16">
    <name type="scientific">Candidatus Kutchimonas denitrificans</name>
    <dbReference type="NCBI Taxonomy" id="3056748"/>
    <lineage>
        <taxon>Bacteria</taxon>
        <taxon>Pseudomonadati</taxon>
        <taxon>Gemmatimonadota</taxon>
        <taxon>Gemmatimonadia</taxon>
        <taxon>Candidatus Palauibacterales</taxon>
        <taxon>Candidatus Palauibacteraceae</taxon>
        <taxon>Candidatus Kutchimonas</taxon>
    </lineage>
</organism>
<sequence>MSDARSVLRKYFGYPDFRPAQRAAVLSVLGGRDTLIVMPTGGGKSLCYQIPALLRPGLTLVVSPLIALMHDQVNGLERRGIAAALVNSTLSSDEIRARLDRAAAGELKLLYVAPERFGSPAFRSAAFDMEIGLVAVDEAHCVSQWGHDFRPSYLRLKRHWDELGRPQLIALTATATPEVRADIVRELGLRDPRVMIRGFDRPNLRWSVRREDRRAEKGRALLEQMDGRAGETAVVYASTRKMVEAATELLRDAGVVAAAYHAGMKREARARVQERWMSGQVPVVVATNAFGMGIDKEDVRRVVHLQMPGSLEAYYQEAGRAGRDGKEAHCVLLHSYGDRFIHEFFIRQSYPPRRIIAAAYRALLDACTAEGGPVPPLNFVARVKGLKSEGELTSALRILNDAGCIENAGAAADCAARWIATPERVEEIVADPGDSSEFSESPAVMAALNGLARISRSGRRRSFRVSLRDVARWLDADIAEARAALDALQRAGLIGWRDEARSSTYRPTRPAQSPDELTVDWERIARLRELDLQKLKRMEGYAFSRGCRRRYLLRYFGETAGWKCGACDRCG</sequence>
<comment type="catalytic activity">
    <reaction evidence="9">
        <text>Couples ATP hydrolysis with the unwinding of duplex DNA by translocating in the 3'-5' direction.</text>
        <dbReference type="EC" id="5.6.2.4"/>
    </reaction>
</comment>
<dbReference type="InterPro" id="IPR032284">
    <property type="entry name" value="RecQ_Zn-bd"/>
</dbReference>
<dbReference type="GO" id="GO:0005524">
    <property type="term" value="F:ATP binding"/>
    <property type="evidence" value="ECO:0007669"/>
    <property type="project" value="UniProtKB-KW"/>
</dbReference>
<evidence type="ECO:0000259" key="14">
    <source>
        <dbReference type="PROSITE" id="PS51194"/>
    </source>
</evidence>
<dbReference type="FunFam" id="3.40.50.300:FF:001389">
    <property type="entry name" value="ATP-dependent DNA helicase RecQ"/>
    <property type="match status" value="1"/>
</dbReference>